<feature type="binding site" evidence="14">
    <location>
        <position position="270"/>
    </location>
    <ligand>
        <name>Fe cation</name>
        <dbReference type="ChEBI" id="CHEBI:24875"/>
        <label>1</label>
    </ligand>
</feature>
<keyword evidence="4" id="KW-0444">Lipid biosynthesis</keyword>
<dbReference type="GO" id="GO:0006633">
    <property type="term" value="P:fatty acid biosynthetic process"/>
    <property type="evidence" value="ECO:0007669"/>
    <property type="project" value="UniProtKB-KW"/>
</dbReference>
<comment type="cofactor">
    <cofactor evidence="14">
        <name>Fe cation</name>
        <dbReference type="ChEBI" id="CHEBI:24875"/>
    </cofactor>
    <text evidence="14">Binds 2 iron ions per subunit.</text>
</comment>
<dbReference type="GO" id="GO:0006631">
    <property type="term" value="P:fatty acid metabolic process"/>
    <property type="evidence" value="ECO:0000318"/>
    <property type="project" value="GO_Central"/>
</dbReference>
<accession>D8RGN8</accession>
<dbReference type="FunFam" id="1.10.620.20:FF:000002">
    <property type="entry name" value="Stearoyl-[acyl-carrier-protein] 9-desaturase, chloroplastic"/>
    <property type="match status" value="1"/>
</dbReference>
<evidence type="ECO:0000256" key="6">
    <source>
        <dbReference type="ARBA" id="ARBA00022640"/>
    </source>
</evidence>
<keyword evidence="9" id="KW-0809">Transit peptide</keyword>
<dbReference type="CDD" id="cd01050">
    <property type="entry name" value="Acyl_ACP_Desat"/>
    <property type="match status" value="1"/>
</dbReference>
<evidence type="ECO:0000256" key="7">
    <source>
        <dbReference type="ARBA" id="ARBA00022723"/>
    </source>
</evidence>
<dbReference type="InParanoid" id="D8RGN8"/>
<feature type="binding site" evidence="14">
    <location>
        <position position="270"/>
    </location>
    <ligand>
        <name>Fe cation</name>
        <dbReference type="ChEBI" id="CHEBI:24875"/>
        <label>2</label>
    </ligand>
</feature>
<feature type="binding site" evidence="14">
    <location>
        <position position="237"/>
    </location>
    <ligand>
        <name>Fe cation</name>
        <dbReference type="ChEBI" id="CHEBI:24875"/>
        <label>2</label>
    </ligand>
</feature>
<evidence type="ECO:0000313" key="15">
    <source>
        <dbReference type="EMBL" id="EFJ28626.1"/>
    </source>
</evidence>
<dbReference type="OrthoDB" id="1924153at2759"/>
<evidence type="ECO:0000256" key="12">
    <source>
        <dbReference type="ARBA" id="ARBA00023098"/>
    </source>
</evidence>
<evidence type="ECO:0000256" key="11">
    <source>
        <dbReference type="ARBA" id="ARBA00023004"/>
    </source>
</evidence>
<sequence length="409" mass="46602">MPMPHHLSSKDFQCPNLQLLRSTRAASRIRMEATAAPTAPRNSTLEISIKKPEPVFVSSRPRQSSNLRDPETTMRDRVEVIDSMSDWAVKSLLPLLKPVEKCWQPQDFLPDSSSPTFYDEVLELQKRVSSLPDDHLVCLIGDMITEEALPTYQTMFNTFKGVRDESGCSDTPWAVWIRAWTAEENRHGELLNKYLYLSGRVNMKMVERTTQYLIGSGMEPQIDNDPYNGFIYTSFQERATFISHGNTARHAKEYGDLKLATVCGIIASDEKRHEIAYTRIVGRLFEIDPNGVMLAFQEMMKKKITMPAHLMTDGENTNLFRDYAVIAQDCKVYTSKDYTDIMEHLIQTWKVESLTGLSSEAQQAQDYVCGLVQRFRKLEQRAQKKAKPLHSAASASQFSWILNSGKPTI</sequence>
<dbReference type="Pfam" id="PF03405">
    <property type="entry name" value="FA_desaturase_2"/>
    <property type="match status" value="1"/>
</dbReference>
<gene>
    <name evidence="15" type="ORF">SELMODRAFT_411132</name>
</gene>
<comment type="subcellular location">
    <subcellularLocation>
        <location evidence="2">Plastid</location>
        <location evidence="2">Chloroplast</location>
    </subcellularLocation>
</comment>
<dbReference type="GO" id="GO:0009507">
    <property type="term" value="C:chloroplast"/>
    <property type="evidence" value="ECO:0007669"/>
    <property type="project" value="UniProtKB-SubCell"/>
</dbReference>
<evidence type="ECO:0000256" key="4">
    <source>
        <dbReference type="ARBA" id="ARBA00022516"/>
    </source>
</evidence>
<dbReference type="KEGG" id="smo:SELMODRAFT_411132"/>
<dbReference type="GO" id="GO:0046872">
    <property type="term" value="F:metal ion binding"/>
    <property type="evidence" value="ECO:0007669"/>
    <property type="project" value="UniProtKB-KW"/>
</dbReference>
<feature type="binding site" evidence="14">
    <location>
        <position position="273"/>
    </location>
    <ligand>
        <name>Fe cation</name>
        <dbReference type="ChEBI" id="CHEBI:24875"/>
        <label>2</label>
    </ligand>
</feature>
<evidence type="ECO:0000256" key="13">
    <source>
        <dbReference type="ARBA" id="ARBA00023160"/>
    </source>
</evidence>
<evidence type="ECO:0000256" key="14">
    <source>
        <dbReference type="PIRSR" id="PIRSR000346-1"/>
    </source>
</evidence>
<evidence type="ECO:0000256" key="3">
    <source>
        <dbReference type="ARBA" id="ARBA00008749"/>
    </source>
</evidence>
<protein>
    <recommendedName>
        <fullName evidence="17">Acyl-[acyl-carrier-protein] desaturase</fullName>
    </recommendedName>
</protein>
<evidence type="ECO:0000256" key="9">
    <source>
        <dbReference type="ARBA" id="ARBA00022946"/>
    </source>
</evidence>
<dbReference type="GO" id="GO:0045300">
    <property type="term" value="F:stearoyl-[ACP] desaturase activity"/>
    <property type="evidence" value="ECO:0000318"/>
    <property type="project" value="GO_Central"/>
</dbReference>
<keyword evidence="6" id="KW-0934">Plastid</keyword>
<dbReference type="AlphaFoldDB" id="D8RGN8"/>
<feature type="binding site" evidence="14">
    <location>
        <position position="184"/>
    </location>
    <ligand>
        <name>Fe cation</name>
        <dbReference type="ChEBI" id="CHEBI:24875"/>
        <label>2</label>
    </ligand>
</feature>
<keyword evidence="13" id="KW-0275">Fatty acid biosynthesis</keyword>
<dbReference type="PANTHER" id="PTHR31155">
    <property type="entry name" value="ACYL- ACYL-CARRIER-PROTEIN DESATURASE-RELATED"/>
    <property type="match status" value="1"/>
</dbReference>
<keyword evidence="12" id="KW-0443">Lipid metabolism</keyword>
<feature type="binding site" evidence="14">
    <location>
        <position position="184"/>
    </location>
    <ligand>
        <name>Fe cation</name>
        <dbReference type="ChEBI" id="CHEBI:24875"/>
        <label>1</label>
    </ligand>
</feature>
<keyword evidence="5" id="KW-0150">Chloroplast</keyword>
<dbReference type="eggNOG" id="ENOG502SJRW">
    <property type="taxonomic scope" value="Eukaryota"/>
</dbReference>
<evidence type="ECO:0000256" key="2">
    <source>
        <dbReference type="ARBA" id="ARBA00004229"/>
    </source>
</evidence>
<dbReference type="PIRSF" id="PIRSF000346">
    <property type="entry name" value="Dlt9_acylACP_des"/>
    <property type="match status" value="1"/>
</dbReference>
<comment type="cofactor">
    <cofactor evidence="1">
        <name>Fe(2+)</name>
        <dbReference type="ChEBI" id="CHEBI:29033"/>
    </cofactor>
</comment>
<dbReference type="EMBL" id="GL377579">
    <property type="protein sequence ID" value="EFJ28626.1"/>
    <property type="molecule type" value="Genomic_DNA"/>
</dbReference>
<reference evidence="15 16" key="1">
    <citation type="journal article" date="2011" name="Science">
        <title>The Selaginella genome identifies genetic changes associated with the evolution of vascular plants.</title>
        <authorList>
            <person name="Banks J.A."/>
            <person name="Nishiyama T."/>
            <person name="Hasebe M."/>
            <person name="Bowman J.L."/>
            <person name="Gribskov M."/>
            <person name="dePamphilis C."/>
            <person name="Albert V.A."/>
            <person name="Aono N."/>
            <person name="Aoyama T."/>
            <person name="Ambrose B.A."/>
            <person name="Ashton N.W."/>
            <person name="Axtell M.J."/>
            <person name="Barker E."/>
            <person name="Barker M.S."/>
            <person name="Bennetzen J.L."/>
            <person name="Bonawitz N.D."/>
            <person name="Chapple C."/>
            <person name="Cheng C."/>
            <person name="Correa L.G."/>
            <person name="Dacre M."/>
            <person name="DeBarry J."/>
            <person name="Dreyer I."/>
            <person name="Elias M."/>
            <person name="Engstrom E.M."/>
            <person name="Estelle M."/>
            <person name="Feng L."/>
            <person name="Finet C."/>
            <person name="Floyd S.K."/>
            <person name="Frommer W.B."/>
            <person name="Fujita T."/>
            <person name="Gramzow L."/>
            <person name="Gutensohn M."/>
            <person name="Harholt J."/>
            <person name="Hattori M."/>
            <person name="Heyl A."/>
            <person name="Hirai T."/>
            <person name="Hiwatashi Y."/>
            <person name="Ishikawa M."/>
            <person name="Iwata M."/>
            <person name="Karol K.G."/>
            <person name="Koehler B."/>
            <person name="Kolukisaoglu U."/>
            <person name="Kubo M."/>
            <person name="Kurata T."/>
            <person name="Lalonde S."/>
            <person name="Li K."/>
            <person name="Li Y."/>
            <person name="Litt A."/>
            <person name="Lyons E."/>
            <person name="Manning G."/>
            <person name="Maruyama T."/>
            <person name="Michael T.P."/>
            <person name="Mikami K."/>
            <person name="Miyazaki S."/>
            <person name="Morinaga S."/>
            <person name="Murata T."/>
            <person name="Mueller-Roeber B."/>
            <person name="Nelson D.R."/>
            <person name="Obara M."/>
            <person name="Oguri Y."/>
            <person name="Olmstead R.G."/>
            <person name="Onodera N."/>
            <person name="Petersen B.L."/>
            <person name="Pils B."/>
            <person name="Prigge M."/>
            <person name="Rensing S.A."/>
            <person name="Riano-Pachon D.M."/>
            <person name="Roberts A.W."/>
            <person name="Sato Y."/>
            <person name="Scheller H.V."/>
            <person name="Schulz B."/>
            <person name="Schulz C."/>
            <person name="Shakirov E.V."/>
            <person name="Shibagaki N."/>
            <person name="Shinohara N."/>
            <person name="Shippen D.E."/>
            <person name="Soerensen I."/>
            <person name="Sotooka R."/>
            <person name="Sugimoto N."/>
            <person name="Sugita M."/>
            <person name="Sumikawa N."/>
            <person name="Tanurdzic M."/>
            <person name="Theissen G."/>
            <person name="Ulvskov P."/>
            <person name="Wakazuki S."/>
            <person name="Weng J.K."/>
            <person name="Willats W.W."/>
            <person name="Wipf D."/>
            <person name="Wolf P.G."/>
            <person name="Yang L."/>
            <person name="Zimmer A.D."/>
            <person name="Zhu Q."/>
            <person name="Mitros T."/>
            <person name="Hellsten U."/>
            <person name="Loque D."/>
            <person name="Otillar R."/>
            <person name="Salamov A."/>
            <person name="Schmutz J."/>
            <person name="Shapiro H."/>
            <person name="Lindquist E."/>
            <person name="Lucas S."/>
            <person name="Rokhsar D."/>
            <person name="Grigoriev I.V."/>
        </authorList>
    </citation>
    <scope>NUCLEOTIDE SEQUENCE [LARGE SCALE GENOMIC DNA]</scope>
</reference>
<evidence type="ECO:0000256" key="5">
    <source>
        <dbReference type="ARBA" id="ARBA00022528"/>
    </source>
</evidence>
<dbReference type="SUPFAM" id="SSF47240">
    <property type="entry name" value="Ferritin-like"/>
    <property type="match status" value="1"/>
</dbReference>
<dbReference type="STRING" id="88036.D8RGN8"/>
<keyword evidence="10" id="KW-0560">Oxidoreductase</keyword>
<name>D8RGN8_SELML</name>
<evidence type="ECO:0000256" key="8">
    <source>
        <dbReference type="ARBA" id="ARBA00022832"/>
    </source>
</evidence>
<keyword evidence="16" id="KW-1185">Reference proteome</keyword>
<dbReference type="Gramene" id="EFJ28626">
    <property type="protein sequence ID" value="EFJ28626"/>
    <property type="gene ID" value="SELMODRAFT_411132"/>
</dbReference>
<dbReference type="Proteomes" id="UP000001514">
    <property type="component" value="Unassembled WGS sequence"/>
</dbReference>
<comment type="similarity">
    <text evidence="3">Belongs to the fatty acid desaturase type 2 family.</text>
</comment>
<proteinExistence type="inferred from homology"/>
<dbReference type="InterPro" id="IPR012348">
    <property type="entry name" value="RNR-like"/>
</dbReference>
<evidence type="ECO:0000256" key="10">
    <source>
        <dbReference type="ARBA" id="ARBA00023002"/>
    </source>
</evidence>
<dbReference type="InterPro" id="IPR005067">
    <property type="entry name" value="Fatty_acid_desaturase-2"/>
</dbReference>
<feature type="binding site" evidence="14">
    <location>
        <position position="187"/>
    </location>
    <ligand>
        <name>Fe cation</name>
        <dbReference type="ChEBI" id="CHEBI:24875"/>
        <label>1</label>
    </ligand>
</feature>
<dbReference type="InterPro" id="IPR009078">
    <property type="entry name" value="Ferritin-like_SF"/>
</dbReference>
<feature type="binding site" evidence="14">
    <location>
        <position position="146"/>
    </location>
    <ligand>
        <name>Fe cation</name>
        <dbReference type="ChEBI" id="CHEBI:24875"/>
        <label>1</label>
    </ligand>
</feature>
<dbReference type="PANTHER" id="PTHR31155:SF36">
    <property type="entry name" value="ACYL-[ACYL-CARRIER-PROTEIN] DESATURASE"/>
    <property type="match status" value="1"/>
</dbReference>
<dbReference type="Gene3D" id="1.10.620.20">
    <property type="entry name" value="Ribonucleotide Reductase, subunit A"/>
    <property type="match status" value="1"/>
</dbReference>
<keyword evidence="7 14" id="KW-0479">Metal-binding</keyword>
<evidence type="ECO:0000256" key="1">
    <source>
        <dbReference type="ARBA" id="ARBA00001954"/>
    </source>
</evidence>
<dbReference type="OMA" id="HDYASIM"/>
<keyword evidence="11 14" id="KW-0408">Iron</keyword>
<organism evidence="16">
    <name type="scientific">Selaginella moellendorffii</name>
    <name type="common">Spikemoss</name>
    <dbReference type="NCBI Taxonomy" id="88036"/>
    <lineage>
        <taxon>Eukaryota</taxon>
        <taxon>Viridiplantae</taxon>
        <taxon>Streptophyta</taxon>
        <taxon>Embryophyta</taxon>
        <taxon>Tracheophyta</taxon>
        <taxon>Lycopodiopsida</taxon>
        <taxon>Selaginellales</taxon>
        <taxon>Selaginellaceae</taxon>
        <taxon>Selaginella</taxon>
    </lineage>
</organism>
<dbReference type="HOGENOM" id="CLU_034505_1_0_1"/>
<keyword evidence="8" id="KW-0276">Fatty acid metabolism</keyword>
<evidence type="ECO:0000313" key="16">
    <source>
        <dbReference type="Proteomes" id="UP000001514"/>
    </source>
</evidence>
<evidence type="ECO:0008006" key="17">
    <source>
        <dbReference type="Google" id="ProtNLM"/>
    </source>
</evidence>